<evidence type="ECO:0000256" key="1">
    <source>
        <dbReference type="ARBA" id="ARBA00022448"/>
    </source>
</evidence>
<dbReference type="HAMAP" id="MF_00425">
    <property type="entry name" value="NqrA"/>
    <property type="match status" value="1"/>
</dbReference>
<dbReference type="Pfam" id="PF11973">
    <property type="entry name" value="NQRA_SLBB"/>
    <property type="match status" value="1"/>
</dbReference>
<keyword evidence="1 8" id="KW-0813">Transport</keyword>
<dbReference type="GO" id="GO:0016655">
    <property type="term" value="F:oxidoreductase activity, acting on NAD(P)H, quinone or similar compound as acceptor"/>
    <property type="evidence" value="ECO:0007669"/>
    <property type="project" value="UniProtKB-UniRule"/>
</dbReference>
<comment type="subunit">
    <text evidence="8">Composed of six subunits; NqrA, NqrB, NqrC, NqrD, NqrE and NqrF.</text>
</comment>
<dbReference type="Proteomes" id="UP000184050">
    <property type="component" value="Unassembled WGS sequence"/>
</dbReference>
<dbReference type="Pfam" id="PF05896">
    <property type="entry name" value="NQRA_N"/>
    <property type="match status" value="1"/>
</dbReference>
<reference evidence="12 13" key="1">
    <citation type="submission" date="2016-11" db="EMBL/GenBank/DDBJ databases">
        <authorList>
            <person name="Jaros S."/>
            <person name="Januszkiewicz K."/>
            <person name="Wedrychowicz H."/>
        </authorList>
    </citation>
    <scope>NUCLEOTIDE SEQUENCE [LARGE SCALE GENOMIC DNA]</scope>
    <source>
        <strain evidence="12 13">DSM 27063</strain>
    </source>
</reference>
<dbReference type="EC" id="7.2.1.1" evidence="8"/>
<comment type="similarity">
    <text evidence="8">Belongs to the NqrA family.</text>
</comment>
<dbReference type="InterPro" id="IPR008703">
    <property type="entry name" value="NqrA"/>
</dbReference>
<evidence type="ECO:0000313" key="13">
    <source>
        <dbReference type="Proteomes" id="UP000184050"/>
    </source>
</evidence>
<keyword evidence="6 8" id="KW-0830">Ubiquinone</keyword>
<accession>A0A1M6NRB9</accession>
<protein>
    <recommendedName>
        <fullName evidence="8">Na(+)-translocating NADH-quinone reductase subunit A</fullName>
        <shortName evidence="8">Na(+)-NQR subunit A</shortName>
        <shortName evidence="8">Na(+)-translocating NQR subunit A</shortName>
        <ecNumber evidence="8">7.2.1.1</ecNumber>
    </recommendedName>
    <alternativeName>
        <fullName evidence="8">NQR complex subunit A</fullName>
    </alternativeName>
    <alternativeName>
        <fullName evidence="8">NQR-1 subunit A</fullName>
    </alternativeName>
</protein>
<name>A0A1M6NRB9_9BACT</name>
<feature type="domain" description="NqrA N-terminal barrel-sandwich hybrid" evidence="9">
    <location>
        <begin position="8"/>
        <end position="101"/>
    </location>
</feature>
<feature type="domain" description="Na(+)-translocating NADH-quinone reductase subunit A C-terminal" evidence="10">
    <location>
        <begin position="265"/>
        <end position="315"/>
    </location>
</feature>
<dbReference type="PANTHER" id="PTHR37839">
    <property type="entry name" value="NA(+)-TRANSLOCATING NADH-QUINONE REDUCTASE SUBUNIT A"/>
    <property type="match status" value="1"/>
</dbReference>
<comment type="function">
    <text evidence="8">NQR complex catalyzes the reduction of ubiquinone-1 to ubiquinol by two successive reactions, coupled with the transport of Na(+) ions from the cytoplasm to the periplasm. NqrA to NqrE are probably involved in the second step, the conversion of ubisemiquinone to ubiquinol.</text>
</comment>
<dbReference type="InterPro" id="IPR022615">
    <property type="entry name" value="NqrA_C_domain"/>
</dbReference>
<dbReference type="GO" id="GO:0006814">
    <property type="term" value="P:sodium ion transport"/>
    <property type="evidence" value="ECO:0007669"/>
    <property type="project" value="UniProtKB-UniRule"/>
</dbReference>
<comment type="catalytic activity">
    <reaction evidence="8">
        <text>a ubiquinone + n Na(+)(in) + NADH + H(+) = a ubiquinol + n Na(+)(out) + NAD(+)</text>
        <dbReference type="Rhea" id="RHEA:47748"/>
        <dbReference type="Rhea" id="RHEA-COMP:9565"/>
        <dbReference type="Rhea" id="RHEA-COMP:9566"/>
        <dbReference type="ChEBI" id="CHEBI:15378"/>
        <dbReference type="ChEBI" id="CHEBI:16389"/>
        <dbReference type="ChEBI" id="CHEBI:17976"/>
        <dbReference type="ChEBI" id="CHEBI:29101"/>
        <dbReference type="ChEBI" id="CHEBI:57540"/>
        <dbReference type="ChEBI" id="CHEBI:57945"/>
        <dbReference type="EC" id="7.2.1.1"/>
    </reaction>
</comment>
<evidence type="ECO:0000256" key="7">
    <source>
        <dbReference type="ARBA" id="ARBA00023201"/>
    </source>
</evidence>
<evidence type="ECO:0000256" key="3">
    <source>
        <dbReference type="ARBA" id="ARBA00023027"/>
    </source>
</evidence>
<keyword evidence="13" id="KW-1185">Reference proteome</keyword>
<keyword evidence="3 8" id="KW-0520">NAD</keyword>
<dbReference type="NCBIfam" id="NF003761">
    <property type="entry name" value="PRK05352.1-4"/>
    <property type="match status" value="1"/>
</dbReference>
<evidence type="ECO:0000256" key="5">
    <source>
        <dbReference type="ARBA" id="ARBA00023065"/>
    </source>
</evidence>
<keyword evidence="4 8" id="KW-0915">Sodium</keyword>
<evidence type="ECO:0000256" key="6">
    <source>
        <dbReference type="ARBA" id="ARBA00023075"/>
    </source>
</evidence>
<dbReference type="PANTHER" id="PTHR37839:SF1">
    <property type="entry name" value="NA(+)-TRANSLOCATING NADH-QUINONE REDUCTASE SUBUNIT A"/>
    <property type="match status" value="1"/>
</dbReference>
<sequence length="451" mass="49930">MIKMSEVIKLRKGLNIKLKGGAEKALEKLPVPATVALKPTDFPGLTPKLSVKPGHKVKAGDALFYDKYHPEILYTAPLGGEVKSVNRGERRKILEVVVEVDKDAGEAAFKKGDPKKLSADEIKEQLLKSGLWPFIRQRPYGIIPSPDKKPRAIFVSTFDTAPLAADNSFVLENQMETFQKGIDALSKLTEGDVHLGVNGDSPFAGVKNVKTHQFSGPHPAGNVGVQIHHVSPVIRGEVVWTVNVQDVLFIGRLFENGKVDFTRVFALAGSEVEKPKYYQTVLGAPVASVTDGRLKKADYKQRIISGNVLTGTRVKPQNYLGFYDTLVSIIPEGDEYELLGWATPGVDKFSASKTFLSKLFPKKEYELNANLHGGERAFVLTDQYDKVMPMDILPVFLMKAIMANDIDKMEQLGIYEVIEEDVALCEFVCTSKIKWQDNLRNGINTMIKELG</sequence>
<feature type="domain" description="NqrA second alpha/beta" evidence="11">
    <location>
        <begin position="117"/>
        <end position="259"/>
    </location>
</feature>
<evidence type="ECO:0000256" key="2">
    <source>
        <dbReference type="ARBA" id="ARBA00022967"/>
    </source>
</evidence>
<gene>
    <name evidence="8" type="primary">nqrA</name>
    <name evidence="12" type="ORF">SAMN05444280_14514</name>
</gene>
<dbReference type="InterPro" id="IPR056148">
    <property type="entry name" value="NQRA_2nd"/>
</dbReference>
<evidence type="ECO:0000259" key="10">
    <source>
        <dbReference type="Pfam" id="PF11973"/>
    </source>
</evidence>
<evidence type="ECO:0000256" key="8">
    <source>
        <dbReference type="HAMAP-Rule" id="MF_00425"/>
    </source>
</evidence>
<organism evidence="12 13">
    <name type="scientific">Tangfeifania diversioriginum</name>
    <dbReference type="NCBI Taxonomy" id="1168035"/>
    <lineage>
        <taxon>Bacteria</taxon>
        <taxon>Pseudomonadati</taxon>
        <taxon>Bacteroidota</taxon>
        <taxon>Bacteroidia</taxon>
        <taxon>Marinilabiliales</taxon>
        <taxon>Prolixibacteraceae</taxon>
        <taxon>Tangfeifania</taxon>
    </lineage>
</organism>
<dbReference type="STRING" id="1168035.SAMN05444280_14514"/>
<keyword evidence="5 8" id="KW-0406">Ion transport</keyword>
<keyword evidence="7 8" id="KW-0739">Sodium transport</keyword>
<evidence type="ECO:0000259" key="9">
    <source>
        <dbReference type="Pfam" id="PF05896"/>
    </source>
</evidence>
<dbReference type="Pfam" id="PF24836">
    <property type="entry name" value="NQRA_2nd"/>
    <property type="match status" value="1"/>
</dbReference>
<keyword evidence="2 8" id="KW-1278">Translocase</keyword>
<dbReference type="InterPro" id="IPR056147">
    <property type="entry name" value="NQRA_N"/>
</dbReference>
<dbReference type="NCBIfam" id="TIGR01936">
    <property type="entry name" value="nqrA"/>
    <property type="match status" value="1"/>
</dbReference>
<evidence type="ECO:0000313" key="12">
    <source>
        <dbReference type="EMBL" id="SHJ98249.1"/>
    </source>
</evidence>
<evidence type="ECO:0000259" key="11">
    <source>
        <dbReference type="Pfam" id="PF24836"/>
    </source>
</evidence>
<dbReference type="AlphaFoldDB" id="A0A1M6NRB9"/>
<proteinExistence type="inferred from homology"/>
<dbReference type="EMBL" id="FQZE01000045">
    <property type="protein sequence ID" value="SHJ98249.1"/>
    <property type="molecule type" value="Genomic_DNA"/>
</dbReference>
<evidence type="ECO:0000256" key="4">
    <source>
        <dbReference type="ARBA" id="ARBA00023053"/>
    </source>
</evidence>